<evidence type="ECO:0000313" key="7">
    <source>
        <dbReference type="Proteomes" id="UP000000270"/>
    </source>
</evidence>
<evidence type="ECO:0000256" key="2">
    <source>
        <dbReference type="ARBA" id="ARBA00022692"/>
    </source>
</evidence>
<feature type="transmembrane region" description="Helical" evidence="5">
    <location>
        <begin position="55"/>
        <end position="73"/>
    </location>
</feature>
<dbReference type="EMBL" id="AP009384">
    <property type="protein sequence ID" value="BAF89606.1"/>
    <property type="molecule type" value="Genomic_DNA"/>
</dbReference>
<organism evidence="6 7">
    <name type="scientific">Azorhizobium caulinodans (strain ATCC 43989 / DSM 5975 / JCM 20966 / LMG 6465 / NBRC 14845 / NCIMB 13405 / ORS 571)</name>
    <dbReference type="NCBI Taxonomy" id="438753"/>
    <lineage>
        <taxon>Bacteria</taxon>
        <taxon>Pseudomonadati</taxon>
        <taxon>Pseudomonadota</taxon>
        <taxon>Alphaproteobacteria</taxon>
        <taxon>Hyphomicrobiales</taxon>
        <taxon>Xanthobacteraceae</taxon>
        <taxon>Azorhizobium</taxon>
    </lineage>
</organism>
<accession>A8IFE8</accession>
<dbReference type="Proteomes" id="UP000000270">
    <property type="component" value="Chromosome"/>
</dbReference>
<reference evidence="6 7" key="3">
    <citation type="journal article" date="2008" name="BMC Genomics">
        <title>The genome of the versatile nitrogen fixer Azorhizobium caulinodans ORS571.</title>
        <authorList>
            <person name="Lee KB."/>
            <person name="Backer P.D."/>
            <person name="Aono T."/>
            <person name="Liu CT."/>
            <person name="Suzuki S."/>
            <person name="Suzuki T."/>
            <person name="Kaneko T."/>
            <person name="Yamada M."/>
            <person name="Tabata S."/>
            <person name="Kupfer D.M."/>
            <person name="Najar F.Z."/>
            <person name="Wiley G.B."/>
            <person name="Roe B."/>
            <person name="Binnewies T.T."/>
            <person name="Ussery D.W."/>
            <person name="D'Haeze W."/>
            <person name="Herder J.D."/>
            <person name="Gevers D."/>
            <person name="Vereecke D."/>
            <person name="Holsters M."/>
            <person name="Oyaizu H."/>
        </authorList>
    </citation>
    <scope>NUCLEOTIDE SEQUENCE [LARGE SCALE GENOMIC DNA]</scope>
    <source>
        <strain evidence="7">ATCC 43989 / DSM 5975 / JCM 20966 / LMG 6465 / NBRC 14845 / NCIMB 13405 / ORS 571</strain>
    </source>
</reference>
<keyword evidence="4 5" id="KW-0472">Membrane</keyword>
<dbReference type="InterPro" id="IPR032808">
    <property type="entry name" value="DoxX"/>
</dbReference>
<dbReference type="HOGENOM" id="CLU_058421_11_1_5"/>
<evidence type="ECO:0000256" key="5">
    <source>
        <dbReference type="SAM" id="Phobius"/>
    </source>
</evidence>
<feature type="transmembrane region" description="Helical" evidence="5">
    <location>
        <begin position="12"/>
        <end position="35"/>
    </location>
</feature>
<keyword evidence="3 5" id="KW-1133">Transmembrane helix</keyword>
<gene>
    <name evidence="6" type="ordered locus">AZC_3608</name>
</gene>
<reference evidence="7" key="2">
    <citation type="submission" date="2007-04" db="EMBL/GenBank/DDBJ databases">
        <title>Complete genome sequence of the nitrogen-fixing bacterium Azorhizobium caulinodans ORS571.</title>
        <authorList>
            <person name="Lee K.B."/>
            <person name="Backer P.D."/>
            <person name="Aono T."/>
            <person name="Liu C.T."/>
            <person name="Suzuki S."/>
            <person name="Suzuki T."/>
            <person name="Kaneko T."/>
            <person name="Yamada M."/>
            <person name="Tabata S."/>
            <person name="Kupfer D.M."/>
            <person name="Najar F.Z."/>
            <person name="Wiley G.B."/>
            <person name="Roe B."/>
            <person name="Binnewies T."/>
            <person name="Ussery D."/>
            <person name="Vereecke D."/>
            <person name="Gevers D."/>
            <person name="Holsters M."/>
            <person name="Oyaizu H."/>
        </authorList>
    </citation>
    <scope>NUCLEOTIDE SEQUENCE [LARGE SCALE GENOMIC DNA]</scope>
    <source>
        <strain evidence="7">ATCC 43989 / DSM 5975 / JCM 20966 / LMG 6465 / NBRC 14845 / NCIMB 13405 / ORS 571</strain>
    </source>
</reference>
<dbReference type="Pfam" id="PF07681">
    <property type="entry name" value="DoxX"/>
    <property type="match status" value="1"/>
</dbReference>
<evidence type="ECO:0000256" key="4">
    <source>
        <dbReference type="ARBA" id="ARBA00023136"/>
    </source>
</evidence>
<keyword evidence="2 5" id="KW-0812">Transmembrane</keyword>
<dbReference type="AlphaFoldDB" id="A8IFE8"/>
<evidence type="ECO:0000256" key="1">
    <source>
        <dbReference type="ARBA" id="ARBA00004141"/>
    </source>
</evidence>
<evidence type="ECO:0008006" key="8">
    <source>
        <dbReference type="Google" id="ProtNLM"/>
    </source>
</evidence>
<proteinExistence type="predicted"/>
<dbReference type="eggNOG" id="COG2259">
    <property type="taxonomic scope" value="Bacteria"/>
</dbReference>
<feature type="transmembrane region" description="Helical" evidence="5">
    <location>
        <begin position="80"/>
        <end position="101"/>
    </location>
</feature>
<name>A8IFE8_AZOC5</name>
<comment type="subcellular location">
    <subcellularLocation>
        <location evidence="1">Membrane</location>
        <topology evidence="1">Multi-pass membrane protein</topology>
    </subcellularLocation>
</comment>
<dbReference type="STRING" id="438753.AZC_3608"/>
<keyword evidence="7" id="KW-1185">Reference proteome</keyword>
<evidence type="ECO:0000256" key="3">
    <source>
        <dbReference type="ARBA" id="ARBA00022989"/>
    </source>
</evidence>
<evidence type="ECO:0000313" key="6">
    <source>
        <dbReference type="EMBL" id="BAF89606.1"/>
    </source>
</evidence>
<dbReference type="RefSeq" id="WP_012172131.1">
    <property type="nucleotide sequence ID" value="NC_009937.1"/>
</dbReference>
<feature type="transmembrane region" description="Helical" evidence="5">
    <location>
        <begin position="113"/>
        <end position="133"/>
    </location>
</feature>
<dbReference type="KEGG" id="azc:AZC_3608"/>
<dbReference type="GO" id="GO:0016020">
    <property type="term" value="C:membrane"/>
    <property type="evidence" value="ECO:0007669"/>
    <property type="project" value="UniProtKB-SubCell"/>
</dbReference>
<reference evidence="6 7" key="4">
    <citation type="journal article" date="2009" name="Appl. Environ. Microbiol.">
        <title>Comparative genome-wide transcriptional profiling of Azorhizobium caulinodans ORS571 grown under free-living and symbiotic conditions.</title>
        <authorList>
            <person name="Tsukada S."/>
            <person name="Aono T."/>
            <person name="Akiba N."/>
            <person name="Lee KB."/>
            <person name="Liu CT."/>
            <person name="Toyazaki H."/>
            <person name="Oyaizu H."/>
        </authorList>
    </citation>
    <scope>NUCLEOTIDE SEQUENCE [LARGE SCALE GENOMIC DNA]</scope>
    <source>
        <strain evidence="7">ATCC 43989 / DSM 5975 / JCM 20966 / LMG 6465 / NBRC 14845 / NCIMB 13405 / ORS 571</strain>
    </source>
</reference>
<reference evidence="6 7" key="5">
    <citation type="journal article" date="2010" name="Appl. Environ. Microbiol.">
        <title>phrR-like gene praR of Azorhizobium caulinodans ORS571 is essential for symbiosis with Sesbania rostrata and is involved in expression of reb genes.</title>
        <authorList>
            <person name="Akiba N."/>
            <person name="Aono T."/>
            <person name="Toyazaki H."/>
            <person name="Sato S."/>
            <person name="Oyaizu H."/>
        </authorList>
    </citation>
    <scope>NUCLEOTIDE SEQUENCE [LARGE SCALE GENOMIC DNA]</scope>
    <source>
        <strain evidence="7">ATCC 43989 / DSM 5975 / JCM 20966 / LMG 6465 / NBRC 14845 / NCIMB 13405 / ORS 571</strain>
    </source>
</reference>
<sequence length="144" mass="15513">MTPSFVGAILSSRAFFIFARVVFTFIFWGAGIGKIVDYQGTLAEMAHFGLNPPQVWAPLVIVTLLVGSALIIVNRFAWLGCGMLAVFVALTIPIAHPFWTLPEPEATYHFHTFAEHVTVIGALMIAAILCAGAPRTGRLLQTGG</sequence>
<protein>
    <recommendedName>
        <fullName evidence="8">DoxX family protein</fullName>
    </recommendedName>
</protein>
<reference evidence="6 7" key="1">
    <citation type="journal article" date="2007" name="Appl. Environ. Microbiol.">
        <title>Rhizobial factors required for stem nodule maturation and maintenance in Sesbania rostrata-Azorhizobium caulinodans ORS571 symbiosis.</title>
        <authorList>
            <person name="Suzuki S."/>
            <person name="Aono T."/>
            <person name="Lee KB."/>
            <person name="Suzuki T."/>
            <person name="Liu CT."/>
            <person name="Miwa H."/>
            <person name="Wakao S."/>
            <person name="Iki T."/>
            <person name="Oyaizu H."/>
        </authorList>
    </citation>
    <scope>NUCLEOTIDE SEQUENCE [LARGE SCALE GENOMIC DNA]</scope>
    <source>
        <strain evidence="7">ATCC 43989 / DSM 5975 / JCM 20966 / LMG 6465 / NBRC 14845 / NCIMB 13405 / ORS 571</strain>
    </source>
</reference>
<reference evidence="6 7" key="6">
    <citation type="journal article" date="2011" name="Appl. Environ. Microbiol.">
        <title>Involvement of the azorhizobial chromosome partition gene (parA) in the onset of bacteroid differentiation during Sesbania rostrata stem nodule development.</title>
        <authorList>
            <person name="Liu CT."/>
            <person name="Lee KB."/>
            <person name="Wang YS."/>
            <person name="Peng MH."/>
            <person name="Lee KT."/>
            <person name="Suzuki S."/>
            <person name="Suzuki T."/>
            <person name="Oyaizu H."/>
        </authorList>
    </citation>
    <scope>NUCLEOTIDE SEQUENCE [LARGE SCALE GENOMIC DNA]</scope>
    <source>
        <strain evidence="7">ATCC 43989 / DSM 5975 / JCM 20966 / LMG 6465 / NBRC 14845 / NCIMB 13405 / ORS 571</strain>
    </source>
</reference>